<sequence>MENIGVKTSHQPSTFGCYLSVVQQTASDVNRPRPFGQSALHMASKEGMANCVCTQLRRGAKIDVLDWRDMTALMYASQYGHDAVVRCLVKNGAAVNLTNSKGKLALHYSCLGGHNHCTAILLENGAKPNYPDDQGNTPLILACKSNNVQVVQAVLDAGAKPDKVDGMKRSALHWAALSGNREIVDALISAGASLDLMDVYYATAFMYAIFSDNACTLKSLVASGCDNTAIDGMSGTALTLASLKGHDSCVSVLLAAGDDPDEFSYFGMTALMASVYESHLEVTQTILRYKPNINAVSRLGFTALFAALFNIVDSNAETRHKLLVLLIQNGADVNQPFGRTTAFSKVMNGKNSPLLFAITTGYMSLVKILMYAGSEVRPDETEYLKGTDTNIIYELSSVLKPITDYRSLPLPLQHICRIVIRKKLGSNICEKMEELPIPNRLKMYLNFSDLSDIAVQRCQVSRSFNDLALTMLDIKACGLQAIEGSFLFEQVKESVLEAQQPGLCHCVICLRIRKLKHILQ</sequence>
<feature type="repeat" description="ANK" evidence="3">
    <location>
        <begin position="35"/>
        <end position="67"/>
    </location>
</feature>
<feature type="repeat" description="ANK" evidence="3">
    <location>
        <begin position="101"/>
        <end position="133"/>
    </location>
</feature>
<dbReference type="PANTHER" id="PTHR24198:SF194">
    <property type="entry name" value="INVERSIN-A"/>
    <property type="match status" value="1"/>
</dbReference>
<dbReference type="InterPro" id="IPR002110">
    <property type="entry name" value="Ankyrin_rpt"/>
</dbReference>
<dbReference type="SUPFAM" id="SSF48403">
    <property type="entry name" value="Ankyrin repeat"/>
    <property type="match status" value="1"/>
</dbReference>
<reference evidence="5" key="1">
    <citation type="journal article" date="2023" name="Mol. Biol. Evol.">
        <title>Third-Generation Sequencing Reveals the Adaptive Role of the Epigenome in Three Deep-Sea Polychaetes.</title>
        <authorList>
            <person name="Perez M."/>
            <person name="Aroh O."/>
            <person name="Sun Y."/>
            <person name="Lan Y."/>
            <person name="Juniper S.K."/>
            <person name="Young C.R."/>
            <person name="Angers B."/>
            <person name="Qian P.Y."/>
        </authorList>
    </citation>
    <scope>NUCLEOTIDE SEQUENCE</scope>
    <source>
        <strain evidence="5">P08H-3</strain>
    </source>
</reference>
<dbReference type="FunFam" id="1.10.750.20:FF:000001">
    <property type="entry name" value="Ankyrin repeat and SOCS box containing 1"/>
    <property type="match status" value="1"/>
</dbReference>
<organism evidence="5 6">
    <name type="scientific">Paralvinella palmiformis</name>
    <dbReference type="NCBI Taxonomy" id="53620"/>
    <lineage>
        <taxon>Eukaryota</taxon>
        <taxon>Metazoa</taxon>
        <taxon>Spiralia</taxon>
        <taxon>Lophotrochozoa</taxon>
        <taxon>Annelida</taxon>
        <taxon>Polychaeta</taxon>
        <taxon>Sedentaria</taxon>
        <taxon>Canalipalpata</taxon>
        <taxon>Terebellida</taxon>
        <taxon>Terebelliformia</taxon>
        <taxon>Alvinellidae</taxon>
        <taxon>Paralvinella</taxon>
    </lineage>
</organism>
<evidence type="ECO:0000313" key="6">
    <source>
        <dbReference type="Proteomes" id="UP001208570"/>
    </source>
</evidence>
<proteinExistence type="predicted"/>
<evidence type="ECO:0000256" key="2">
    <source>
        <dbReference type="ARBA" id="ARBA00023043"/>
    </source>
</evidence>
<accession>A0AAD9JTE4</accession>
<dbReference type="Gene3D" id="1.25.40.20">
    <property type="entry name" value="Ankyrin repeat-containing domain"/>
    <property type="match status" value="1"/>
</dbReference>
<dbReference type="PROSITE" id="PS50297">
    <property type="entry name" value="ANK_REP_REGION"/>
    <property type="match status" value="5"/>
</dbReference>
<evidence type="ECO:0000256" key="3">
    <source>
        <dbReference type="PROSITE-ProRule" id="PRU00023"/>
    </source>
</evidence>
<evidence type="ECO:0000256" key="1">
    <source>
        <dbReference type="ARBA" id="ARBA00022737"/>
    </source>
</evidence>
<gene>
    <name evidence="5" type="ORF">LSH36_166g05080</name>
</gene>
<dbReference type="InterPro" id="IPR001496">
    <property type="entry name" value="SOCS_box"/>
</dbReference>
<dbReference type="PROSITE" id="PS50088">
    <property type="entry name" value="ANK_REPEAT"/>
    <property type="match status" value="5"/>
</dbReference>
<feature type="domain" description="SOCS box" evidence="4">
    <location>
        <begin position="397"/>
        <end position="451"/>
    </location>
</feature>
<protein>
    <recommendedName>
        <fullName evidence="4">SOCS box domain-containing protein</fullName>
    </recommendedName>
</protein>
<dbReference type="Proteomes" id="UP001208570">
    <property type="component" value="Unassembled WGS sequence"/>
</dbReference>
<dbReference type="SMART" id="SM00969">
    <property type="entry name" value="SOCS_box"/>
    <property type="match status" value="1"/>
</dbReference>
<dbReference type="EMBL" id="JAODUP010000166">
    <property type="protein sequence ID" value="KAK2158657.1"/>
    <property type="molecule type" value="Genomic_DNA"/>
</dbReference>
<dbReference type="PROSITE" id="PS50225">
    <property type="entry name" value="SOCS"/>
    <property type="match status" value="1"/>
</dbReference>
<feature type="repeat" description="ANK" evidence="3">
    <location>
        <begin position="167"/>
        <end position="199"/>
    </location>
</feature>
<keyword evidence="1" id="KW-0677">Repeat</keyword>
<feature type="repeat" description="ANK" evidence="3">
    <location>
        <begin position="68"/>
        <end position="100"/>
    </location>
</feature>
<dbReference type="SMART" id="SM00253">
    <property type="entry name" value="SOCS"/>
    <property type="match status" value="1"/>
</dbReference>
<comment type="caution">
    <text evidence="5">The sequence shown here is derived from an EMBL/GenBank/DDBJ whole genome shotgun (WGS) entry which is preliminary data.</text>
</comment>
<keyword evidence="2 3" id="KW-0040">ANK repeat</keyword>
<dbReference type="CDD" id="cd03716">
    <property type="entry name" value="SOCS_ASB_like"/>
    <property type="match status" value="1"/>
</dbReference>
<dbReference type="Pfam" id="PF00023">
    <property type="entry name" value="Ank"/>
    <property type="match status" value="1"/>
</dbReference>
<evidence type="ECO:0000259" key="4">
    <source>
        <dbReference type="PROSITE" id="PS50225"/>
    </source>
</evidence>
<dbReference type="InterPro" id="IPR036036">
    <property type="entry name" value="SOCS_box-like_dom_sf"/>
</dbReference>
<dbReference type="SUPFAM" id="SSF158235">
    <property type="entry name" value="SOCS box-like"/>
    <property type="match status" value="1"/>
</dbReference>
<dbReference type="Gene3D" id="1.10.750.20">
    <property type="entry name" value="SOCS box"/>
    <property type="match status" value="1"/>
</dbReference>
<keyword evidence="6" id="KW-1185">Reference proteome</keyword>
<dbReference type="SMART" id="SM00248">
    <property type="entry name" value="ANK"/>
    <property type="match status" value="10"/>
</dbReference>
<name>A0AAD9JTE4_9ANNE</name>
<dbReference type="Pfam" id="PF12796">
    <property type="entry name" value="Ank_2"/>
    <property type="match status" value="2"/>
</dbReference>
<evidence type="ECO:0000313" key="5">
    <source>
        <dbReference type="EMBL" id="KAK2158657.1"/>
    </source>
</evidence>
<dbReference type="PANTHER" id="PTHR24198">
    <property type="entry name" value="ANKYRIN REPEAT AND PROTEIN KINASE DOMAIN-CONTAINING PROTEIN"/>
    <property type="match status" value="1"/>
</dbReference>
<dbReference type="InterPro" id="IPR036770">
    <property type="entry name" value="Ankyrin_rpt-contain_sf"/>
</dbReference>
<feature type="repeat" description="ANK" evidence="3">
    <location>
        <begin position="134"/>
        <end position="166"/>
    </location>
</feature>
<dbReference type="AlphaFoldDB" id="A0AAD9JTE4"/>
<dbReference type="GO" id="GO:0035556">
    <property type="term" value="P:intracellular signal transduction"/>
    <property type="evidence" value="ECO:0007669"/>
    <property type="project" value="InterPro"/>
</dbReference>
<dbReference type="Pfam" id="PF07525">
    <property type="entry name" value="SOCS_box"/>
    <property type="match status" value="1"/>
</dbReference>